<protein>
    <recommendedName>
        <fullName evidence="4">Secreted protein</fullName>
    </recommendedName>
</protein>
<evidence type="ECO:0000256" key="1">
    <source>
        <dbReference type="SAM" id="MobiDB-lite"/>
    </source>
</evidence>
<comment type="caution">
    <text evidence="2">The sequence shown here is derived from an EMBL/GenBank/DDBJ whole genome shotgun (WGS) entry which is preliminary data.</text>
</comment>
<gene>
    <name evidence="2" type="ORF">AB0H04_03590</name>
</gene>
<organism evidence="2 3">
    <name type="scientific">Streptomyces flaveolus</name>
    <dbReference type="NCBI Taxonomy" id="67297"/>
    <lineage>
        <taxon>Bacteria</taxon>
        <taxon>Bacillati</taxon>
        <taxon>Actinomycetota</taxon>
        <taxon>Actinomycetes</taxon>
        <taxon>Kitasatosporales</taxon>
        <taxon>Streptomycetaceae</taxon>
        <taxon>Streptomyces</taxon>
    </lineage>
</organism>
<name>A0ABV3A3Q9_9ACTN</name>
<evidence type="ECO:0008006" key="4">
    <source>
        <dbReference type="Google" id="ProtNLM"/>
    </source>
</evidence>
<dbReference type="RefSeq" id="WP_234337824.1">
    <property type="nucleotide sequence ID" value="NZ_JBFAEG010000002.1"/>
</dbReference>
<accession>A0ABV3A3Q9</accession>
<keyword evidence="3" id="KW-1185">Reference proteome</keyword>
<sequence length="253" mass="25337">MLRAGMLRTTTWTRGRRGAVTAASAAVVCLGGVVAACAGGGPGGGYTAVGAGPGGPTAVAPSGSVVLVPLDGDRGRGGRDGAPRRAGSAAHARGPTPSGDPHSATPVPAPTPTDEDSPGTSRPRGGPDGRTTPPAASPSPAPAPSRTTTPATPADLSWGDPATEDTDERWCQKVTVAFHNSGGTAVRSGSVTFGTHVTGALGTDWGTVESTVELPVPIAPGARRRPTWAVCVDAWHAPIGMHIETRDVSVRWE</sequence>
<feature type="compositionally biased region" description="Low complexity" evidence="1">
    <location>
        <begin position="118"/>
        <end position="134"/>
    </location>
</feature>
<dbReference type="EMBL" id="JBFAEG010000002">
    <property type="protein sequence ID" value="MEU5705967.1"/>
    <property type="molecule type" value="Genomic_DNA"/>
</dbReference>
<feature type="compositionally biased region" description="Low complexity" evidence="1">
    <location>
        <begin position="144"/>
        <end position="154"/>
    </location>
</feature>
<feature type="compositionally biased region" description="Basic and acidic residues" evidence="1">
    <location>
        <begin position="71"/>
        <end position="83"/>
    </location>
</feature>
<dbReference type="Proteomes" id="UP001551011">
    <property type="component" value="Unassembled WGS sequence"/>
</dbReference>
<evidence type="ECO:0000313" key="2">
    <source>
        <dbReference type="EMBL" id="MEU5705967.1"/>
    </source>
</evidence>
<reference evidence="2 3" key="1">
    <citation type="submission" date="2024-06" db="EMBL/GenBank/DDBJ databases">
        <title>The Natural Products Discovery Center: Release of the First 8490 Sequenced Strains for Exploring Actinobacteria Biosynthetic Diversity.</title>
        <authorList>
            <person name="Kalkreuter E."/>
            <person name="Kautsar S.A."/>
            <person name="Yang D."/>
            <person name="Bader C.D."/>
            <person name="Teijaro C.N."/>
            <person name="Fluegel L."/>
            <person name="Davis C.M."/>
            <person name="Simpson J.R."/>
            <person name="Lauterbach L."/>
            <person name="Steele A.D."/>
            <person name="Gui C."/>
            <person name="Meng S."/>
            <person name="Li G."/>
            <person name="Viehrig K."/>
            <person name="Ye F."/>
            <person name="Su P."/>
            <person name="Kiefer A.F."/>
            <person name="Nichols A."/>
            <person name="Cepeda A.J."/>
            <person name="Yan W."/>
            <person name="Fan B."/>
            <person name="Jiang Y."/>
            <person name="Adhikari A."/>
            <person name="Zheng C.-J."/>
            <person name="Schuster L."/>
            <person name="Cowan T.M."/>
            <person name="Smanski M.J."/>
            <person name="Chevrette M.G."/>
            <person name="De Carvalho L.P.S."/>
            <person name="Shen B."/>
        </authorList>
    </citation>
    <scope>NUCLEOTIDE SEQUENCE [LARGE SCALE GENOMIC DNA]</scope>
    <source>
        <strain evidence="2 3">NPDC020594</strain>
    </source>
</reference>
<feature type="region of interest" description="Disordered" evidence="1">
    <location>
        <begin position="66"/>
        <end position="166"/>
    </location>
</feature>
<proteinExistence type="predicted"/>
<evidence type="ECO:0000313" key="3">
    <source>
        <dbReference type="Proteomes" id="UP001551011"/>
    </source>
</evidence>